<gene>
    <name evidence="3" type="ORF">Amon01_000546500</name>
</gene>
<keyword evidence="2" id="KW-1133">Transmembrane helix</keyword>
<feature type="region of interest" description="Disordered" evidence="1">
    <location>
        <begin position="123"/>
        <end position="152"/>
    </location>
</feature>
<name>A0A9W6YW72_AMBMO</name>
<evidence type="ECO:0000313" key="3">
    <source>
        <dbReference type="EMBL" id="GMG39588.1"/>
    </source>
</evidence>
<feature type="transmembrane region" description="Helical" evidence="2">
    <location>
        <begin position="69"/>
        <end position="90"/>
    </location>
</feature>
<evidence type="ECO:0000256" key="1">
    <source>
        <dbReference type="SAM" id="MobiDB-lite"/>
    </source>
</evidence>
<dbReference type="OrthoDB" id="2121828at2759"/>
<evidence type="ECO:0000313" key="4">
    <source>
        <dbReference type="Proteomes" id="UP001165063"/>
    </source>
</evidence>
<organism evidence="3 4">
    <name type="scientific">Ambrosiozyma monospora</name>
    <name type="common">Yeast</name>
    <name type="synonym">Endomycopsis monosporus</name>
    <dbReference type="NCBI Taxonomy" id="43982"/>
    <lineage>
        <taxon>Eukaryota</taxon>
        <taxon>Fungi</taxon>
        <taxon>Dikarya</taxon>
        <taxon>Ascomycota</taxon>
        <taxon>Saccharomycotina</taxon>
        <taxon>Pichiomycetes</taxon>
        <taxon>Pichiales</taxon>
        <taxon>Pichiaceae</taxon>
        <taxon>Ambrosiozyma</taxon>
    </lineage>
</organism>
<keyword evidence="2" id="KW-0812">Transmembrane</keyword>
<dbReference type="EMBL" id="BSXU01003033">
    <property type="protein sequence ID" value="GMG39588.1"/>
    <property type="molecule type" value="Genomic_DNA"/>
</dbReference>
<evidence type="ECO:0000256" key="2">
    <source>
        <dbReference type="SAM" id="Phobius"/>
    </source>
</evidence>
<proteinExistence type="predicted"/>
<reference evidence="3" key="1">
    <citation type="submission" date="2023-04" db="EMBL/GenBank/DDBJ databases">
        <title>Ambrosiozyma monospora NBRC 1965.</title>
        <authorList>
            <person name="Ichikawa N."/>
            <person name="Sato H."/>
            <person name="Tonouchi N."/>
        </authorList>
    </citation>
    <scope>NUCLEOTIDE SEQUENCE</scope>
    <source>
        <strain evidence="3">NBRC 1965</strain>
    </source>
</reference>
<dbReference type="Proteomes" id="UP001165063">
    <property type="component" value="Unassembled WGS sequence"/>
</dbReference>
<comment type="caution">
    <text evidence="3">The sequence shown here is derived from an EMBL/GenBank/DDBJ whole genome shotgun (WGS) entry which is preliminary data.</text>
</comment>
<sequence>MQGLVMVFVEDAPDIRKNQFLTDNWKDICEASDTPYVGNAANNTVNFYDLTGESVQVKELPSGFTARGIVAMVFSCIAGFLGCVMIGIYGMADIPNIEQQVADDFALESTELLADTDDEYHTGATNVENVENGHNKDSSSASDSSPDRVRSN</sequence>
<accession>A0A9W6YW72</accession>
<protein>
    <submittedName>
        <fullName evidence="3">Unnamed protein product</fullName>
    </submittedName>
</protein>
<dbReference type="AlphaFoldDB" id="A0A9W6YW72"/>
<keyword evidence="2" id="KW-0472">Membrane</keyword>
<keyword evidence="4" id="KW-1185">Reference proteome</keyword>